<evidence type="ECO:0000256" key="6">
    <source>
        <dbReference type="ARBA" id="ARBA00023239"/>
    </source>
</evidence>
<comment type="similarity">
    <text evidence="3 9">Belongs to the class II aldolase/RraA-like family.</text>
</comment>
<dbReference type="PANTHER" id="PTHR33254">
    <property type="entry name" value="4-HYDROXY-4-METHYL-2-OXOGLUTARATE ALDOLASE 3-RELATED"/>
    <property type="match status" value="1"/>
</dbReference>
<evidence type="ECO:0000256" key="9">
    <source>
        <dbReference type="RuleBase" id="RU004338"/>
    </source>
</evidence>
<dbReference type="EMBL" id="JAOTPO010000003">
    <property type="protein sequence ID" value="MDE5413163.1"/>
    <property type="molecule type" value="Genomic_DNA"/>
</dbReference>
<comment type="cofactor">
    <cofactor evidence="2 9">
        <name>a divalent metal cation</name>
        <dbReference type="ChEBI" id="CHEBI:60240"/>
    </cofactor>
</comment>
<keyword evidence="6 9" id="KW-0456">Lyase</keyword>
<dbReference type="InterPro" id="IPR010203">
    <property type="entry name" value="RraA"/>
</dbReference>
<dbReference type="InterPro" id="IPR036704">
    <property type="entry name" value="RraA/RraA-like_sf"/>
</dbReference>
<evidence type="ECO:0000256" key="8">
    <source>
        <dbReference type="ARBA" id="ARBA00047973"/>
    </source>
</evidence>
<protein>
    <recommendedName>
        <fullName evidence="9">4-hydroxy-4-methyl-2-oxoglutarate aldolase</fullName>
        <shortName evidence="9">HMG aldolase</shortName>
        <ecNumber evidence="9">4.1.1.112</ecNumber>
        <ecNumber evidence="9">4.1.3.17</ecNumber>
    </recommendedName>
    <alternativeName>
        <fullName evidence="9">Oxaloacetate decarboxylase</fullName>
    </alternativeName>
</protein>
<organism evidence="10 11">
    <name type="scientific">Alkalihalobacterium chitinilyticum</name>
    <dbReference type="NCBI Taxonomy" id="2980103"/>
    <lineage>
        <taxon>Bacteria</taxon>
        <taxon>Bacillati</taxon>
        <taxon>Bacillota</taxon>
        <taxon>Bacilli</taxon>
        <taxon>Bacillales</taxon>
        <taxon>Bacillaceae</taxon>
        <taxon>Alkalihalobacterium</taxon>
    </lineage>
</organism>
<gene>
    <name evidence="10" type="primary">rraA</name>
    <name evidence="10" type="ORF">N7Z68_07170</name>
</gene>
<dbReference type="NCBIfam" id="TIGR01935">
    <property type="entry name" value="NOT-MenG"/>
    <property type="match status" value="1"/>
</dbReference>
<proteinExistence type="inferred from homology"/>
<evidence type="ECO:0000313" key="10">
    <source>
        <dbReference type="EMBL" id="MDE5413163.1"/>
    </source>
</evidence>
<dbReference type="EC" id="4.1.1.112" evidence="9"/>
<sequence length="159" mass="17113">MPIPTADLHDAHGDQLLLAEPIFQFWGQKKTFEGPISTVRVFEDNVLVKKALQEVPEGSVLVVDGGGSKKCALMGDNLAEIAVSRNLAGVIINGCIRDSAQINEMNIGVFAIGTNPIRSIKKGLGDTNVPVQFAGVNWEPDHYVYADSDGILIAKKKVD</sequence>
<evidence type="ECO:0000256" key="4">
    <source>
        <dbReference type="ARBA" id="ARBA00011233"/>
    </source>
</evidence>
<reference evidence="10" key="1">
    <citation type="submission" date="2024-05" db="EMBL/GenBank/DDBJ databases">
        <title>Alkalihalobacillus sp. strain MEB203 novel alkaliphilic bacterium from Lonar Lake, India.</title>
        <authorList>
            <person name="Joshi A."/>
            <person name="Thite S."/>
            <person name="Mengade P."/>
        </authorList>
    </citation>
    <scope>NUCLEOTIDE SEQUENCE</scope>
    <source>
        <strain evidence="10">MEB 203</strain>
    </source>
</reference>
<name>A0ABT5VCI4_9BACI</name>
<comment type="caution">
    <text evidence="10">The sequence shown here is derived from an EMBL/GenBank/DDBJ whole genome shotgun (WGS) entry which is preliminary data.</text>
</comment>
<accession>A0ABT5VCI4</accession>
<evidence type="ECO:0000256" key="7">
    <source>
        <dbReference type="ARBA" id="ARBA00025046"/>
    </source>
</evidence>
<evidence type="ECO:0000256" key="3">
    <source>
        <dbReference type="ARBA" id="ARBA00008621"/>
    </source>
</evidence>
<dbReference type="CDD" id="cd16841">
    <property type="entry name" value="RraA_family"/>
    <property type="match status" value="1"/>
</dbReference>
<evidence type="ECO:0000256" key="2">
    <source>
        <dbReference type="ARBA" id="ARBA00001968"/>
    </source>
</evidence>
<comment type="subunit">
    <text evidence="4 9">Homotrimer.</text>
</comment>
<comment type="catalytic activity">
    <reaction evidence="8 9">
        <text>oxaloacetate + H(+) = pyruvate + CO2</text>
        <dbReference type="Rhea" id="RHEA:15641"/>
        <dbReference type="ChEBI" id="CHEBI:15361"/>
        <dbReference type="ChEBI" id="CHEBI:15378"/>
        <dbReference type="ChEBI" id="CHEBI:16452"/>
        <dbReference type="ChEBI" id="CHEBI:16526"/>
        <dbReference type="EC" id="4.1.1.112"/>
    </reaction>
</comment>
<dbReference type="NCBIfam" id="NF006875">
    <property type="entry name" value="PRK09372.1"/>
    <property type="match status" value="1"/>
</dbReference>
<comment type="catalytic activity">
    <reaction evidence="1 9">
        <text>4-hydroxy-4-methyl-2-oxoglutarate = 2 pyruvate</text>
        <dbReference type="Rhea" id="RHEA:22748"/>
        <dbReference type="ChEBI" id="CHEBI:15361"/>
        <dbReference type="ChEBI" id="CHEBI:58276"/>
        <dbReference type="EC" id="4.1.3.17"/>
    </reaction>
</comment>
<evidence type="ECO:0000256" key="5">
    <source>
        <dbReference type="ARBA" id="ARBA00022723"/>
    </source>
</evidence>
<dbReference type="SUPFAM" id="SSF89562">
    <property type="entry name" value="RraA-like"/>
    <property type="match status" value="1"/>
</dbReference>
<comment type="function">
    <text evidence="7 9">Catalyzes the aldol cleavage of 4-hydroxy-4-methyl-2-oxoglutarate (HMG) into 2 molecules of pyruvate. Also contains a secondary oxaloacetate (OAA) decarboxylase activity due to the common pyruvate enolate transition state formed following C-C bond cleavage in the retro-aldol and decarboxylation reactions.</text>
</comment>
<dbReference type="InterPro" id="IPR005493">
    <property type="entry name" value="RraA/RraA-like"/>
</dbReference>
<dbReference type="Pfam" id="PF03737">
    <property type="entry name" value="RraA-like"/>
    <property type="match status" value="1"/>
</dbReference>
<dbReference type="RefSeq" id="WP_275117775.1">
    <property type="nucleotide sequence ID" value="NZ_JAOTPO010000003.1"/>
</dbReference>
<evidence type="ECO:0000313" key="11">
    <source>
        <dbReference type="Proteomes" id="UP001148125"/>
    </source>
</evidence>
<dbReference type="PANTHER" id="PTHR33254:SF4">
    <property type="entry name" value="4-HYDROXY-4-METHYL-2-OXOGLUTARATE ALDOLASE 3-RELATED"/>
    <property type="match status" value="1"/>
</dbReference>
<keyword evidence="5 9" id="KW-0479">Metal-binding</keyword>
<evidence type="ECO:0000256" key="1">
    <source>
        <dbReference type="ARBA" id="ARBA00001342"/>
    </source>
</evidence>
<dbReference type="EC" id="4.1.3.17" evidence="9"/>
<keyword evidence="11" id="KW-1185">Reference proteome</keyword>
<dbReference type="Proteomes" id="UP001148125">
    <property type="component" value="Unassembled WGS sequence"/>
</dbReference>
<dbReference type="Gene3D" id="3.50.30.40">
    <property type="entry name" value="Ribonuclease E inhibitor RraA/RraA-like"/>
    <property type="match status" value="1"/>
</dbReference>